<dbReference type="CDD" id="cd00093">
    <property type="entry name" value="HTH_XRE"/>
    <property type="match status" value="1"/>
</dbReference>
<dbReference type="SMART" id="SM00530">
    <property type="entry name" value="HTH_XRE"/>
    <property type="match status" value="1"/>
</dbReference>
<keyword evidence="3" id="KW-1185">Reference proteome</keyword>
<evidence type="ECO:0000313" key="2">
    <source>
        <dbReference type="EMBL" id="TDD63644.1"/>
    </source>
</evidence>
<reference evidence="2 3" key="1">
    <citation type="submission" date="2019-03" db="EMBL/GenBank/DDBJ databases">
        <title>Draft genome sequences of novel Actinobacteria.</title>
        <authorList>
            <person name="Sahin N."/>
            <person name="Ay H."/>
            <person name="Saygin H."/>
        </authorList>
    </citation>
    <scope>NUCLEOTIDE SEQUENCE [LARGE SCALE GENOMIC DNA]</scope>
    <source>
        <strain evidence="2 3">DSM 45941</strain>
    </source>
</reference>
<sequence length="397" mass="42628">MTDDEAGRIGENVRAARRARGMSLEVAAGLIGRTKGWLSRIENGRLRLERRSDIAALAQALEVSADSLLGMPAPEIRPDRRRFSLVRLQSVLLDAAPDDPPDVRARPLPVLRAELVRSDQALCQADYTTVMQALPGVIGELCVHVATADTAGRAEALKLLIRAYGSDSTCTLRHLGETNLARVSGERAREAANLLGDPVWTGAAAFGRAHARSSANRPRALMTSPQAADAVGAHIGNSRFAREVYGMLRLSAALACEIDGDHGGARQNAAEAAQVAAPLGDSPDAWELFGPANVGVWRASLAVEAGEPGEALTYADQVEPRALASGNRRAALRVERARAHAMLDHDAQAVRELRQAERLSPQQVHNHPLVRELVADLMTRAQSRDLRGLAWRMNVAG</sequence>
<dbReference type="PROSITE" id="PS50943">
    <property type="entry name" value="HTH_CROC1"/>
    <property type="match status" value="1"/>
</dbReference>
<dbReference type="InterPro" id="IPR010982">
    <property type="entry name" value="Lambda_DNA-bd_dom_sf"/>
</dbReference>
<dbReference type="SUPFAM" id="SSF47413">
    <property type="entry name" value="lambda repressor-like DNA-binding domains"/>
    <property type="match status" value="1"/>
</dbReference>
<dbReference type="Proteomes" id="UP000295578">
    <property type="component" value="Unassembled WGS sequence"/>
</dbReference>
<protein>
    <submittedName>
        <fullName evidence="2">XRE family transcriptional regulator</fullName>
    </submittedName>
</protein>
<dbReference type="Gene3D" id="1.10.260.40">
    <property type="entry name" value="lambda repressor-like DNA-binding domains"/>
    <property type="match status" value="1"/>
</dbReference>
<feature type="domain" description="HTH cro/C1-type" evidence="1">
    <location>
        <begin position="13"/>
        <end position="68"/>
    </location>
</feature>
<dbReference type="EMBL" id="SMKY01000401">
    <property type="protein sequence ID" value="TDD63644.1"/>
    <property type="molecule type" value="Genomic_DNA"/>
</dbReference>
<evidence type="ECO:0000313" key="3">
    <source>
        <dbReference type="Proteomes" id="UP000295578"/>
    </source>
</evidence>
<dbReference type="AlphaFoldDB" id="A0A4R4ZZ30"/>
<comment type="caution">
    <text evidence="2">The sequence shown here is derived from an EMBL/GenBank/DDBJ whole genome shotgun (WGS) entry which is preliminary data.</text>
</comment>
<evidence type="ECO:0000259" key="1">
    <source>
        <dbReference type="PROSITE" id="PS50943"/>
    </source>
</evidence>
<name>A0A4R4ZZ30_9ACTN</name>
<dbReference type="OrthoDB" id="4522476at2"/>
<dbReference type="InterPro" id="IPR001387">
    <property type="entry name" value="Cro/C1-type_HTH"/>
</dbReference>
<gene>
    <name evidence="2" type="ORF">E1293_42785</name>
</gene>
<proteinExistence type="predicted"/>
<dbReference type="GO" id="GO:0003677">
    <property type="term" value="F:DNA binding"/>
    <property type="evidence" value="ECO:0007669"/>
    <property type="project" value="InterPro"/>
</dbReference>
<organism evidence="2 3">
    <name type="scientific">Actinomadura darangshiensis</name>
    <dbReference type="NCBI Taxonomy" id="705336"/>
    <lineage>
        <taxon>Bacteria</taxon>
        <taxon>Bacillati</taxon>
        <taxon>Actinomycetota</taxon>
        <taxon>Actinomycetes</taxon>
        <taxon>Streptosporangiales</taxon>
        <taxon>Thermomonosporaceae</taxon>
        <taxon>Actinomadura</taxon>
    </lineage>
</organism>
<dbReference type="RefSeq" id="WP_132205203.1">
    <property type="nucleotide sequence ID" value="NZ_SMKY01000401.1"/>
</dbReference>
<dbReference type="Pfam" id="PF13560">
    <property type="entry name" value="HTH_31"/>
    <property type="match status" value="1"/>
</dbReference>
<accession>A0A4R4ZZ30</accession>